<evidence type="ECO:0000256" key="4">
    <source>
        <dbReference type="ARBA" id="ARBA00022692"/>
    </source>
</evidence>
<dbReference type="HAMAP" id="MF_00422">
    <property type="entry name" value="SecE"/>
    <property type="match status" value="1"/>
</dbReference>
<keyword evidence="11" id="KW-1185">Reference proteome</keyword>
<gene>
    <name evidence="9 10" type="primary">secE</name>
    <name evidence="10" type="ORF">ACK2TP_13520</name>
</gene>
<protein>
    <recommendedName>
        <fullName evidence="9">Protein translocase subunit SecE</fullName>
    </recommendedName>
</protein>
<dbReference type="Pfam" id="PF00584">
    <property type="entry name" value="SecE"/>
    <property type="match status" value="1"/>
</dbReference>
<dbReference type="PANTHER" id="PTHR33910:SF1">
    <property type="entry name" value="PROTEIN TRANSLOCASE SUBUNIT SECE"/>
    <property type="match status" value="1"/>
</dbReference>
<keyword evidence="5 9" id="KW-0653">Protein transport</keyword>
<comment type="function">
    <text evidence="9">Essential subunit of the Sec protein translocation channel SecYEG. Clamps together the 2 halves of SecY. May contact the channel plug during translocation.</text>
</comment>
<dbReference type="InterPro" id="IPR038379">
    <property type="entry name" value="SecE_sf"/>
</dbReference>
<dbReference type="Proteomes" id="UP001634747">
    <property type="component" value="Unassembled WGS sequence"/>
</dbReference>
<dbReference type="InterPro" id="IPR001901">
    <property type="entry name" value="Translocase_SecE/Sec61-g"/>
</dbReference>
<evidence type="ECO:0000256" key="8">
    <source>
        <dbReference type="ARBA" id="ARBA00023136"/>
    </source>
</evidence>
<comment type="similarity">
    <text evidence="9">Belongs to the SecE/SEC61-gamma family.</text>
</comment>
<evidence type="ECO:0000256" key="6">
    <source>
        <dbReference type="ARBA" id="ARBA00022989"/>
    </source>
</evidence>
<dbReference type="PANTHER" id="PTHR33910">
    <property type="entry name" value="PROTEIN TRANSLOCASE SUBUNIT SECE"/>
    <property type="match status" value="1"/>
</dbReference>
<comment type="caution">
    <text evidence="10">The sequence shown here is derived from an EMBL/GenBank/DDBJ whole genome shotgun (WGS) entry which is preliminary data.</text>
</comment>
<keyword evidence="7 9" id="KW-0811">Translocation</keyword>
<evidence type="ECO:0000313" key="10">
    <source>
        <dbReference type="EMBL" id="MFN2976783.1"/>
    </source>
</evidence>
<proteinExistence type="inferred from homology"/>
<evidence type="ECO:0000256" key="3">
    <source>
        <dbReference type="ARBA" id="ARBA00022475"/>
    </source>
</evidence>
<evidence type="ECO:0000256" key="7">
    <source>
        <dbReference type="ARBA" id="ARBA00023010"/>
    </source>
</evidence>
<accession>A0ABW9KMM4</accession>
<reference evidence="10 11" key="1">
    <citation type="submission" date="2024-12" db="EMBL/GenBank/DDBJ databases">
        <authorList>
            <person name="Lee Y."/>
        </authorList>
    </citation>
    <scope>NUCLEOTIDE SEQUENCE [LARGE SCALE GENOMIC DNA]</scope>
    <source>
        <strain evidence="10 11">03SUJ4</strain>
    </source>
</reference>
<evidence type="ECO:0000313" key="11">
    <source>
        <dbReference type="Proteomes" id="UP001634747"/>
    </source>
</evidence>
<evidence type="ECO:0000256" key="5">
    <source>
        <dbReference type="ARBA" id="ARBA00022927"/>
    </source>
</evidence>
<feature type="transmembrane region" description="Helical" evidence="9">
    <location>
        <begin position="53"/>
        <end position="72"/>
    </location>
</feature>
<keyword evidence="6 9" id="KW-1133">Transmembrane helix</keyword>
<dbReference type="RefSeq" id="WP_263415030.1">
    <property type="nucleotide sequence ID" value="NZ_BAABBH010000001.1"/>
</dbReference>
<dbReference type="Gene3D" id="1.20.5.1030">
    <property type="entry name" value="Preprotein translocase secy subunit"/>
    <property type="match status" value="1"/>
</dbReference>
<evidence type="ECO:0000256" key="1">
    <source>
        <dbReference type="ARBA" id="ARBA00004370"/>
    </source>
</evidence>
<name>A0ABW9KMM4_9BACT</name>
<keyword evidence="8 9" id="KW-0472">Membrane</keyword>
<dbReference type="InterPro" id="IPR005807">
    <property type="entry name" value="SecE_bac"/>
</dbReference>
<keyword evidence="2 9" id="KW-0813">Transport</keyword>
<organism evidence="10 11">
    <name type="scientific">Terriglobus aquaticus</name>
    <dbReference type="NCBI Taxonomy" id="940139"/>
    <lineage>
        <taxon>Bacteria</taxon>
        <taxon>Pseudomonadati</taxon>
        <taxon>Acidobacteriota</taxon>
        <taxon>Terriglobia</taxon>
        <taxon>Terriglobales</taxon>
        <taxon>Acidobacteriaceae</taxon>
        <taxon>Terriglobus</taxon>
    </lineage>
</organism>
<evidence type="ECO:0000256" key="9">
    <source>
        <dbReference type="HAMAP-Rule" id="MF_00422"/>
    </source>
</evidence>
<keyword evidence="4 9" id="KW-0812">Transmembrane</keyword>
<evidence type="ECO:0000256" key="2">
    <source>
        <dbReference type="ARBA" id="ARBA00022448"/>
    </source>
</evidence>
<dbReference type="EMBL" id="JBJYXY010000001">
    <property type="protein sequence ID" value="MFN2976783.1"/>
    <property type="molecule type" value="Genomic_DNA"/>
</dbReference>
<comment type="subunit">
    <text evidence="9">Component of the Sec protein translocase complex. Heterotrimer consisting of SecY, SecE and SecG subunits. The heterotrimers can form oligomers, although 1 heterotrimer is thought to be able to translocate proteins. Interacts with the ribosome. Interacts with SecDF, and other proteins may be involved. Interacts with SecA.</text>
</comment>
<dbReference type="NCBIfam" id="TIGR00964">
    <property type="entry name" value="secE_bact"/>
    <property type="match status" value="1"/>
</dbReference>
<comment type="subcellular location">
    <subcellularLocation>
        <location evidence="9">Cell membrane</location>
        <topology evidence="9">Single-pass membrane protein</topology>
    </subcellularLocation>
    <subcellularLocation>
        <location evidence="1">Membrane</location>
    </subcellularLocation>
</comment>
<sequence>MAKAMVVADQPTTGIERMKSGPERLKSFLEDVRSELRKVNTPTQAEVRSTTTVVILTVFAFAAFFWLVDLLINHTLNALITRLTTH</sequence>
<keyword evidence="3 9" id="KW-1003">Cell membrane</keyword>